<dbReference type="InterPro" id="IPR026017">
    <property type="entry name" value="Lumazine-bd_dom"/>
</dbReference>
<evidence type="ECO:0000256" key="1">
    <source>
        <dbReference type="ARBA" id="ARBA00000968"/>
    </source>
</evidence>
<dbReference type="PROSITE" id="PS51177">
    <property type="entry name" value="LUMAZINE_BIND"/>
    <property type="match status" value="2"/>
</dbReference>
<dbReference type="NCBIfam" id="TIGR00187">
    <property type="entry name" value="ribE"/>
    <property type="match status" value="1"/>
</dbReference>
<dbReference type="InterPro" id="IPR023366">
    <property type="entry name" value="ATP_synth_asu-like_sf"/>
</dbReference>
<dbReference type="AlphaFoldDB" id="A0A4R2LIW7"/>
<dbReference type="RefSeq" id="WP_132538838.1">
    <property type="nucleotide sequence ID" value="NZ_SLWY01000003.1"/>
</dbReference>
<comment type="catalytic activity">
    <reaction evidence="1">
        <text>2 6,7-dimethyl-8-(1-D-ribityl)lumazine + H(+) = 5-amino-6-(D-ribitylamino)uracil + riboflavin</text>
        <dbReference type="Rhea" id="RHEA:20772"/>
        <dbReference type="ChEBI" id="CHEBI:15378"/>
        <dbReference type="ChEBI" id="CHEBI:15934"/>
        <dbReference type="ChEBI" id="CHEBI:57986"/>
        <dbReference type="ChEBI" id="CHEBI:58201"/>
        <dbReference type="EC" id="2.5.1.9"/>
    </reaction>
</comment>
<evidence type="ECO:0000256" key="6">
    <source>
        <dbReference type="ARBA" id="ARBA00022619"/>
    </source>
</evidence>
<reference evidence="12 13" key="1">
    <citation type="submission" date="2019-03" db="EMBL/GenBank/DDBJ databases">
        <title>Genomic Encyclopedia of Type Strains, Phase IV (KMG-IV): sequencing the most valuable type-strain genomes for metagenomic binning, comparative biology and taxonomic classification.</title>
        <authorList>
            <person name="Goeker M."/>
        </authorList>
    </citation>
    <scope>NUCLEOTIDE SEQUENCE [LARGE SCALE GENOMIC DNA]</scope>
    <source>
        <strain evidence="12 13">DSM 25287</strain>
    </source>
</reference>
<dbReference type="PANTHER" id="PTHR21098">
    <property type="entry name" value="RIBOFLAVIN SYNTHASE ALPHA CHAIN"/>
    <property type="match status" value="1"/>
</dbReference>
<evidence type="ECO:0000256" key="3">
    <source>
        <dbReference type="ARBA" id="ARBA00004887"/>
    </source>
</evidence>
<keyword evidence="13" id="KW-1185">Reference proteome</keyword>
<feature type="repeat" description="Lumazine-binding" evidence="10">
    <location>
        <begin position="98"/>
        <end position="194"/>
    </location>
</feature>
<evidence type="ECO:0000256" key="5">
    <source>
        <dbReference type="ARBA" id="ARBA00013950"/>
    </source>
</evidence>
<dbReference type="NCBIfam" id="NF006767">
    <property type="entry name" value="PRK09289.1"/>
    <property type="match status" value="1"/>
</dbReference>
<organism evidence="12 13">
    <name type="scientific">Plasticicumulans lactativorans</name>
    <dbReference type="NCBI Taxonomy" id="1133106"/>
    <lineage>
        <taxon>Bacteria</taxon>
        <taxon>Pseudomonadati</taxon>
        <taxon>Pseudomonadota</taxon>
        <taxon>Gammaproteobacteria</taxon>
        <taxon>Candidatus Competibacteraceae</taxon>
        <taxon>Plasticicumulans</taxon>
    </lineage>
</organism>
<dbReference type="CDD" id="cd00402">
    <property type="entry name" value="Riboflavin_synthase_like"/>
    <property type="match status" value="1"/>
</dbReference>
<keyword evidence="8" id="KW-0677">Repeat</keyword>
<dbReference type="PANTHER" id="PTHR21098:SF0">
    <property type="entry name" value="RIBOFLAVIN SYNTHASE"/>
    <property type="match status" value="1"/>
</dbReference>
<dbReference type="Gene3D" id="2.40.30.20">
    <property type="match status" value="2"/>
</dbReference>
<evidence type="ECO:0000259" key="11">
    <source>
        <dbReference type="PROSITE" id="PS51177"/>
    </source>
</evidence>
<feature type="repeat" description="Lumazine-binding" evidence="10">
    <location>
        <begin position="1"/>
        <end position="97"/>
    </location>
</feature>
<sequence length="204" mass="21336">MFTGIVQATVRVAAVEREPQLSTLILALPAALRAGLAVGASVAVNGTCLTVTVLDGEHVHFDVMMETLRVTNLGALDPGDAVNVERAARYGDEIGGHPLSGHVHGQAEVVAVDTPENNRVLTLRPPAELLKYILPKGYVALNGCSLTVGEVGDGTFTVYLIPETLRVTIFGHLGAGARVNLEIDGQTQAIVDTVERVLAARAGA</sequence>
<dbReference type="FunFam" id="2.40.30.20:FF:000003">
    <property type="entry name" value="Riboflavin synthase, alpha subunit"/>
    <property type="match status" value="1"/>
</dbReference>
<comment type="pathway">
    <text evidence="3">Cofactor biosynthesis; riboflavin biosynthesis; riboflavin from 2-hydroxy-3-oxobutyl phosphate and 5-amino-6-(D-ribitylamino)uracil: step 2/2.</text>
</comment>
<proteinExistence type="predicted"/>
<keyword evidence="7" id="KW-0808">Transferase</keyword>
<dbReference type="EC" id="2.5.1.9" evidence="4 9"/>
<dbReference type="PIRSF" id="PIRSF000498">
    <property type="entry name" value="Riboflavin_syn_A"/>
    <property type="match status" value="1"/>
</dbReference>
<evidence type="ECO:0000256" key="7">
    <source>
        <dbReference type="ARBA" id="ARBA00022679"/>
    </source>
</evidence>
<evidence type="ECO:0000313" key="13">
    <source>
        <dbReference type="Proteomes" id="UP000295765"/>
    </source>
</evidence>
<name>A0A4R2LIW7_9GAMM</name>
<dbReference type="GO" id="GO:0004746">
    <property type="term" value="F:riboflavin synthase activity"/>
    <property type="evidence" value="ECO:0007669"/>
    <property type="project" value="UniProtKB-UniRule"/>
</dbReference>
<dbReference type="NCBIfam" id="NF009566">
    <property type="entry name" value="PRK13020.1"/>
    <property type="match status" value="1"/>
</dbReference>
<evidence type="ECO:0000313" key="12">
    <source>
        <dbReference type="EMBL" id="TCO83095.1"/>
    </source>
</evidence>
<protein>
    <recommendedName>
        <fullName evidence="5 9">Riboflavin synthase</fullName>
        <ecNumber evidence="4 9">2.5.1.9</ecNumber>
    </recommendedName>
</protein>
<evidence type="ECO:0000256" key="2">
    <source>
        <dbReference type="ARBA" id="ARBA00002803"/>
    </source>
</evidence>
<dbReference type="OrthoDB" id="9788537at2"/>
<evidence type="ECO:0000256" key="10">
    <source>
        <dbReference type="PROSITE-ProRule" id="PRU00524"/>
    </source>
</evidence>
<dbReference type="InterPro" id="IPR001783">
    <property type="entry name" value="Lumazine-bd"/>
</dbReference>
<evidence type="ECO:0000256" key="8">
    <source>
        <dbReference type="ARBA" id="ARBA00022737"/>
    </source>
</evidence>
<dbReference type="SUPFAM" id="SSF63380">
    <property type="entry name" value="Riboflavin synthase domain-like"/>
    <property type="match status" value="2"/>
</dbReference>
<comment type="caution">
    <text evidence="12">The sequence shown here is derived from an EMBL/GenBank/DDBJ whole genome shotgun (WGS) entry which is preliminary data.</text>
</comment>
<comment type="function">
    <text evidence="2">Catalyzes the dismutation of two molecules of 6,7-dimethyl-8-ribityllumazine, resulting in the formation of riboflavin and 5-amino-6-(D-ribitylamino)uracil.</text>
</comment>
<feature type="domain" description="Lumazine-binding" evidence="11">
    <location>
        <begin position="98"/>
        <end position="194"/>
    </location>
</feature>
<dbReference type="Pfam" id="PF00677">
    <property type="entry name" value="Lum_binding"/>
    <property type="match status" value="2"/>
</dbReference>
<evidence type="ECO:0000256" key="9">
    <source>
        <dbReference type="NCBIfam" id="TIGR00187"/>
    </source>
</evidence>
<accession>A0A4R2LIW7</accession>
<dbReference type="Proteomes" id="UP000295765">
    <property type="component" value="Unassembled WGS sequence"/>
</dbReference>
<evidence type="ECO:0000256" key="4">
    <source>
        <dbReference type="ARBA" id="ARBA00012827"/>
    </source>
</evidence>
<dbReference type="InterPro" id="IPR017938">
    <property type="entry name" value="Riboflavin_synthase-like_b-brl"/>
</dbReference>
<gene>
    <name evidence="12" type="ORF">EV699_103145</name>
</gene>
<dbReference type="GO" id="GO:0009231">
    <property type="term" value="P:riboflavin biosynthetic process"/>
    <property type="evidence" value="ECO:0007669"/>
    <property type="project" value="UniProtKB-KW"/>
</dbReference>
<keyword evidence="6" id="KW-0686">Riboflavin biosynthesis</keyword>
<dbReference type="EMBL" id="SLWY01000003">
    <property type="protein sequence ID" value="TCO83095.1"/>
    <property type="molecule type" value="Genomic_DNA"/>
</dbReference>
<feature type="domain" description="Lumazine-binding" evidence="11">
    <location>
        <begin position="1"/>
        <end position="97"/>
    </location>
</feature>